<protein>
    <recommendedName>
        <fullName evidence="1">BioF2-like acetyltransferase domain-containing protein</fullName>
    </recommendedName>
</protein>
<name>A0A6C2UMX2_9BACT</name>
<sequence length="307" mass="34496">MSTGHEKSKGYANRAYAESLSQFGELIHLPRCGGYLLKRSIPGTSDFDAMGSYPLFFCEDWSLLNEDLATLPEEIISVSIVADPFGAYSRKKLERDFDVVNPYKVHYIVDLDKLGGKIGSHHHRKEARSALKEIQVEVCKDPAGFADRWIELYQTLSRRHDIHGIRAFSRTAFEQQLRMPEIIVHQAFHQGEIVGAQLYYMQGNVVHCHLGAVSDKGYKVGAFYAMDYYAAKYFSGTARKLDLGGGAGLSGANSDGLSRYKKGWSSETHPVYFCGRITNSARYDALAPLQGQENTNYFPAYRFGEFK</sequence>
<dbReference type="Proteomes" id="UP000346198">
    <property type="component" value="Unassembled WGS sequence"/>
</dbReference>
<evidence type="ECO:0000259" key="1">
    <source>
        <dbReference type="Pfam" id="PF13480"/>
    </source>
</evidence>
<evidence type="ECO:0000313" key="2">
    <source>
        <dbReference type="EMBL" id="VGO21293.1"/>
    </source>
</evidence>
<reference evidence="2 3" key="1">
    <citation type="submission" date="2019-04" db="EMBL/GenBank/DDBJ databases">
        <authorList>
            <person name="Van Vliet M D."/>
        </authorList>
    </citation>
    <scope>NUCLEOTIDE SEQUENCE [LARGE SCALE GENOMIC DNA]</scope>
    <source>
        <strain evidence="2 3">F21</strain>
    </source>
</reference>
<accession>A0A6C2UMX2</accession>
<dbReference type="Pfam" id="PF13480">
    <property type="entry name" value="Acetyltransf_6"/>
    <property type="match status" value="1"/>
</dbReference>
<organism evidence="2 3">
    <name type="scientific">Pontiella sulfatireligans</name>
    <dbReference type="NCBI Taxonomy" id="2750658"/>
    <lineage>
        <taxon>Bacteria</taxon>
        <taxon>Pseudomonadati</taxon>
        <taxon>Kiritimatiellota</taxon>
        <taxon>Kiritimatiellia</taxon>
        <taxon>Kiritimatiellales</taxon>
        <taxon>Pontiellaceae</taxon>
        <taxon>Pontiella</taxon>
    </lineage>
</organism>
<dbReference type="InterPro" id="IPR016181">
    <property type="entry name" value="Acyl_CoA_acyltransferase"/>
</dbReference>
<dbReference type="AlphaFoldDB" id="A0A6C2UMX2"/>
<dbReference type="Gene3D" id="3.40.630.30">
    <property type="match status" value="1"/>
</dbReference>
<keyword evidence="3" id="KW-1185">Reference proteome</keyword>
<feature type="domain" description="BioF2-like acetyltransferase" evidence="1">
    <location>
        <begin position="124"/>
        <end position="247"/>
    </location>
</feature>
<dbReference type="RefSeq" id="WP_136062772.1">
    <property type="nucleotide sequence ID" value="NZ_CAAHFH010000002.1"/>
</dbReference>
<dbReference type="InterPro" id="IPR038740">
    <property type="entry name" value="BioF2-like_GNAT_dom"/>
</dbReference>
<evidence type="ECO:0000313" key="3">
    <source>
        <dbReference type="Proteomes" id="UP000346198"/>
    </source>
</evidence>
<proteinExistence type="predicted"/>
<dbReference type="SUPFAM" id="SSF55729">
    <property type="entry name" value="Acyl-CoA N-acyltransferases (Nat)"/>
    <property type="match status" value="1"/>
</dbReference>
<gene>
    <name evidence="2" type="ORF">SCARR_03365</name>
</gene>
<dbReference type="EMBL" id="CAAHFH010000002">
    <property type="protein sequence ID" value="VGO21293.1"/>
    <property type="molecule type" value="Genomic_DNA"/>
</dbReference>